<dbReference type="Gene3D" id="1.10.579.10">
    <property type="entry name" value="DNA Cyclobutane Dipyrimidine Photolyase, subunit A, domain 3"/>
    <property type="match status" value="1"/>
</dbReference>
<dbReference type="FunFam" id="1.25.40.80:FF:000004">
    <property type="entry name" value="Deoxyribodipyrimidine photolyase"/>
    <property type="match status" value="1"/>
</dbReference>
<organism evidence="15 16">
    <name type="scientific">Capsaspora owczarzaki (strain ATCC 30864)</name>
    <dbReference type="NCBI Taxonomy" id="595528"/>
    <lineage>
        <taxon>Eukaryota</taxon>
        <taxon>Filasterea</taxon>
        <taxon>Capsaspora</taxon>
    </lineage>
</organism>
<comment type="similarity">
    <text evidence="2">Belongs to the DNA photolyase class-2 family.</text>
</comment>
<dbReference type="NCBIfam" id="TIGR00591">
    <property type="entry name" value="phr2"/>
    <property type="match status" value="1"/>
</dbReference>
<feature type="region of interest" description="Disordered" evidence="13">
    <location>
        <begin position="24"/>
        <end position="83"/>
    </location>
</feature>
<keyword evidence="9" id="KW-0234">DNA repair</keyword>
<dbReference type="RefSeq" id="XP_004347271.1">
    <property type="nucleotide sequence ID" value="XM_004347221.2"/>
</dbReference>
<evidence type="ECO:0000256" key="13">
    <source>
        <dbReference type="SAM" id="MobiDB-lite"/>
    </source>
</evidence>
<dbReference type="EMBL" id="KE346366">
    <property type="protein sequence ID" value="KJE93780.1"/>
    <property type="molecule type" value="Genomic_DNA"/>
</dbReference>
<proteinExistence type="inferred from homology"/>
<keyword evidence="6" id="KW-0227">DNA damage</keyword>
<dbReference type="PANTHER" id="PTHR10211">
    <property type="entry name" value="DEOXYRIBODIPYRIMIDINE PHOTOLYASE"/>
    <property type="match status" value="1"/>
</dbReference>
<dbReference type="InterPro" id="IPR036155">
    <property type="entry name" value="Crypto/Photolyase_N_sf"/>
</dbReference>
<dbReference type="GO" id="GO:0003904">
    <property type="term" value="F:deoxyribodipyrimidine photo-lyase activity"/>
    <property type="evidence" value="ECO:0007669"/>
    <property type="project" value="UniProtKB-EC"/>
</dbReference>
<dbReference type="SUPFAM" id="SSF52425">
    <property type="entry name" value="Cryptochrome/photolyase, N-terminal domain"/>
    <property type="match status" value="1"/>
</dbReference>
<comment type="catalytic activity">
    <reaction evidence="12">
        <text>cyclobutadipyrimidine (in DNA) = 2 pyrimidine residues (in DNA).</text>
        <dbReference type="EC" id="4.1.99.3"/>
    </reaction>
</comment>
<evidence type="ECO:0000256" key="4">
    <source>
        <dbReference type="ARBA" id="ARBA00014046"/>
    </source>
</evidence>
<dbReference type="PANTHER" id="PTHR10211:SF0">
    <property type="entry name" value="DEOXYRIBODIPYRIMIDINE PHOTO-LYASE"/>
    <property type="match status" value="1"/>
</dbReference>
<dbReference type="PROSITE" id="PS51645">
    <property type="entry name" value="PHR_CRY_ALPHA_BETA"/>
    <property type="match status" value="1"/>
</dbReference>
<evidence type="ECO:0000259" key="14">
    <source>
        <dbReference type="PROSITE" id="PS51645"/>
    </source>
</evidence>
<protein>
    <recommendedName>
        <fullName evidence="4">Deoxyribodipyrimidine photo-lyase</fullName>
        <ecNumber evidence="3">4.1.99.3</ecNumber>
    </recommendedName>
    <alternativeName>
        <fullName evidence="11">DNA photolyase</fullName>
    </alternativeName>
</protein>
<dbReference type="GO" id="GO:0009650">
    <property type="term" value="P:UV protection"/>
    <property type="evidence" value="ECO:0007669"/>
    <property type="project" value="UniProtKB-ARBA"/>
</dbReference>
<dbReference type="FunFam" id="3.40.50.620:FF:000110">
    <property type="entry name" value="Deoxyribodipyrimidine photolyase"/>
    <property type="match status" value="1"/>
</dbReference>
<dbReference type="Proteomes" id="UP000008743">
    <property type="component" value="Unassembled WGS sequence"/>
</dbReference>
<dbReference type="Gene3D" id="1.25.40.80">
    <property type="match status" value="1"/>
</dbReference>
<evidence type="ECO:0000256" key="6">
    <source>
        <dbReference type="ARBA" id="ARBA00022763"/>
    </source>
</evidence>
<dbReference type="InParanoid" id="A0A0D2WQ91"/>
<feature type="compositionally biased region" description="Low complexity" evidence="13">
    <location>
        <begin position="617"/>
        <end position="634"/>
    </location>
</feature>
<dbReference type="InterPro" id="IPR014729">
    <property type="entry name" value="Rossmann-like_a/b/a_fold"/>
</dbReference>
<evidence type="ECO:0000313" key="16">
    <source>
        <dbReference type="Proteomes" id="UP000008743"/>
    </source>
</evidence>
<evidence type="ECO:0000256" key="10">
    <source>
        <dbReference type="ARBA" id="ARBA00023239"/>
    </source>
</evidence>
<evidence type="ECO:0000313" key="15">
    <source>
        <dbReference type="EMBL" id="KJE93780.1"/>
    </source>
</evidence>
<dbReference type="GO" id="GO:0003677">
    <property type="term" value="F:DNA binding"/>
    <property type="evidence" value="ECO:0007669"/>
    <property type="project" value="UniProtKB-KW"/>
</dbReference>
<dbReference type="PhylomeDB" id="A0A0D2WQ91"/>
<feature type="domain" description="Photolyase/cryptochrome alpha/beta" evidence="14">
    <location>
        <begin position="128"/>
        <end position="273"/>
    </location>
</feature>
<dbReference type="EC" id="4.1.99.3" evidence="3"/>
<dbReference type="InterPro" id="IPR032673">
    <property type="entry name" value="DNA_photolyase_2_CS"/>
</dbReference>
<keyword evidence="16" id="KW-1185">Reference proteome</keyword>
<keyword evidence="5" id="KW-0285">Flavoprotein</keyword>
<evidence type="ECO:0000256" key="8">
    <source>
        <dbReference type="ARBA" id="ARBA00023125"/>
    </source>
</evidence>
<evidence type="ECO:0000256" key="1">
    <source>
        <dbReference type="ARBA" id="ARBA00001974"/>
    </source>
</evidence>
<feature type="compositionally biased region" description="Low complexity" evidence="13">
    <location>
        <begin position="24"/>
        <end position="39"/>
    </location>
</feature>
<keyword evidence="8" id="KW-0238">DNA-binding</keyword>
<comment type="cofactor">
    <cofactor evidence="1">
        <name>FAD</name>
        <dbReference type="ChEBI" id="CHEBI:57692"/>
    </cofactor>
</comment>
<feature type="region of interest" description="Disordered" evidence="13">
    <location>
        <begin position="597"/>
        <end position="634"/>
    </location>
</feature>
<dbReference type="InterPro" id="IPR006050">
    <property type="entry name" value="DNA_photolyase_N"/>
</dbReference>
<dbReference type="InterPro" id="IPR008148">
    <property type="entry name" value="DNA_photolyase_2"/>
</dbReference>
<dbReference type="OrthoDB" id="496749at2759"/>
<evidence type="ECO:0000256" key="2">
    <source>
        <dbReference type="ARBA" id="ARBA00006409"/>
    </source>
</evidence>
<dbReference type="AlphaFoldDB" id="A0A0D2WQ91"/>
<dbReference type="STRING" id="595528.A0A0D2WQ91"/>
<keyword evidence="10 15" id="KW-0456">Lyase</keyword>
<dbReference type="GO" id="GO:0000719">
    <property type="term" value="P:photoreactive repair"/>
    <property type="evidence" value="ECO:0007669"/>
    <property type="project" value="TreeGrafter"/>
</dbReference>
<evidence type="ECO:0000256" key="9">
    <source>
        <dbReference type="ARBA" id="ARBA00023204"/>
    </source>
</evidence>
<sequence length="634" mass="69730">MPRWSIPVRAAATAVGEAAAVKAASAAATPASSEASATVGTRAKRRASVDASPSHQPKHARQESDADGDTDQNPSPPSSNPLLQLGSLLHAPPYVTKPKMVDERRIRRILPTGADASAPPMPIPSGHDGVLYWMSRDQRVQDNWALIYAQQLAIQHRVPLFVGFCLVPHFLDATIRQYDFMMEGLREVETALRGLNISFHLFTGTAAEHLPGFVESKRLGAVVTDFSPVRVIQRWTTELANSLAQTTIATTGATQSHTGIPLIQLDAHNVVPCWHASPKLEYAARTIRPKLHKLLSEFLTEFPEVAAHPCSARQSPSSPQSARASSAASSNAHFQSGLSAPVDWDAARASLQVNRTITAVPDIVPGTRAGMTTLRTFVEQRMRYFGAVRNDPNERVLSNLSPYFHFGQIAPQRAILVAYAAHARCRESVDVFVEEALVRRELSDNFCFYNPNYDSIAGASAWAQETLQAHAGDAREFVYTEEELESATTHDLLWNAAQLEMVREGKMHGFMRMYWAKKILEWTASPSEALRIAIHLNDKYNLDGRDPNGYVGCMWSICGIHDQGWGERPIFGKIRFMNLKGCQRKFDVAKYTARFPSTPSSQQAAKRRGAAAGGIDRGSNYARATTTTSNRSTS</sequence>
<dbReference type="InterPro" id="IPR036134">
    <property type="entry name" value="Crypto/Photolyase_FAD-like_sf"/>
</dbReference>
<evidence type="ECO:0000256" key="5">
    <source>
        <dbReference type="ARBA" id="ARBA00022630"/>
    </source>
</evidence>
<reference evidence="16" key="1">
    <citation type="submission" date="2011-02" db="EMBL/GenBank/DDBJ databases">
        <title>The Genome Sequence of Capsaspora owczarzaki ATCC 30864.</title>
        <authorList>
            <person name="Russ C."/>
            <person name="Cuomo C."/>
            <person name="Burger G."/>
            <person name="Gray M.W."/>
            <person name="Holland P.W.H."/>
            <person name="King N."/>
            <person name="Lang F.B.F."/>
            <person name="Roger A.J."/>
            <person name="Ruiz-Trillo I."/>
            <person name="Young S.K."/>
            <person name="Zeng Q."/>
            <person name="Gargeya S."/>
            <person name="Alvarado L."/>
            <person name="Berlin A."/>
            <person name="Chapman S.B."/>
            <person name="Chen Z."/>
            <person name="Freedman E."/>
            <person name="Gellesch M."/>
            <person name="Goldberg J."/>
            <person name="Griggs A."/>
            <person name="Gujja S."/>
            <person name="Heilman E."/>
            <person name="Heiman D."/>
            <person name="Howarth C."/>
            <person name="Mehta T."/>
            <person name="Neiman D."/>
            <person name="Pearson M."/>
            <person name="Roberts A."/>
            <person name="Saif S."/>
            <person name="Shea T."/>
            <person name="Shenoy N."/>
            <person name="Sisk P."/>
            <person name="Stolte C."/>
            <person name="Sykes S."/>
            <person name="White J."/>
            <person name="Yandava C."/>
            <person name="Haas B."/>
            <person name="Nusbaum C."/>
            <person name="Birren B."/>
        </authorList>
    </citation>
    <scope>NUCLEOTIDE SEQUENCE</scope>
    <source>
        <strain evidence="16">ATCC 30864</strain>
    </source>
</reference>
<feature type="region of interest" description="Disordered" evidence="13">
    <location>
        <begin position="310"/>
        <end position="329"/>
    </location>
</feature>
<gene>
    <name evidence="15" type="ORF">CAOG_004524</name>
</gene>
<evidence type="ECO:0000256" key="7">
    <source>
        <dbReference type="ARBA" id="ARBA00022827"/>
    </source>
</evidence>
<dbReference type="PROSITE" id="PS01083">
    <property type="entry name" value="DNA_PHOTOLYASES_2_1"/>
    <property type="match status" value="1"/>
</dbReference>
<dbReference type="Pfam" id="PF00875">
    <property type="entry name" value="DNA_photolyase"/>
    <property type="match status" value="1"/>
</dbReference>
<feature type="compositionally biased region" description="Low complexity" evidence="13">
    <location>
        <begin position="311"/>
        <end position="329"/>
    </location>
</feature>
<evidence type="ECO:0000256" key="11">
    <source>
        <dbReference type="ARBA" id="ARBA00031671"/>
    </source>
</evidence>
<dbReference type="FunFam" id="1.10.579.10:FF:000002">
    <property type="entry name" value="Deoxyribodipyrimidine photolyase"/>
    <property type="match status" value="1"/>
</dbReference>
<name>A0A0D2WQ91_CAPO3</name>
<dbReference type="eggNOG" id="KOG0133">
    <property type="taxonomic scope" value="Eukaryota"/>
</dbReference>
<dbReference type="SUPFAM" id="SSF48173">
    <property type="entry name" value="Cryptochrome/photolyase FAD-binding domain"/>
    <property type="match status" value="1"/>
</dbReference>
<dbReference type="PROSITE" id="PS01084">
    <property type="entry name" value="DNA_PHOTOLYASES_2_2"/>
    <property type="match status" value="1"/>
</dbReference>
<dbReference type="InterPro" id="IPR052219">
    <property type="entry name" value="Photolyase_Class-2"/>
</dbReference>
<dbReference type="Gene3D" id="3.40.50.620">
    <property type="entry name" value="HUPs"/>
    <property type="match status" value="1"/>
</dbReference>
<keyword evidence="7" id="KW-0274">FAD</keyword>
<evidence type="ECO:0000256" key="12">
    <source>
        <dbReference type="ARBA" id="ARBA00033999"/>
    </source>
</evidence>
<dbReference type="OMA" id="IHNYLRM"/>
<evidence type="ECO:0000256" key="3">
    <source>
        <dbReference type="ARBA" id="ARBA00013149"/>
    </source>
</evidence>
<accession>A0A0D2WQ91</accession>